<dbReference type="Proteomes" id="UP000332933">
    <property type="component" value="Unassembled WGS sequence"/>
</dbReference>
<organism evidence="2 3">
    <name type="scientific">Aphanomyces stellatus</name>
    <dbReference type="NCBI Taxonomy" id="120398"/>
    <lineage>
        <taxon>Eukaryota</taxon>
        <taxon>Sar</taxon>
        <taxon>Stramenopiles</taxon>
        <taxon>Oomycota</taxon>
        <taxon>Saprolegniomycetes</taxon>
        <taxon>Saprolegniales</taxon>
        <taxon>Verrucalvaceae</taxon>
        <taxon>Aphanomyces</taxon>
    </lineage>
</organism>
<proteinExistence type="predicted"/>
<dbReference type="OrthoDB" id="79504at2759"/>
<reference evidence="1" key="2">
    <citation type="submission" date="2019-06" db="EMBL/GenBank/DDBJ databases">
        <title>Genomics analysis of Aphanomyces spp. identifies a new class of oomycete effector associated with host adaptation.</title>
        <authorList>
            <person name="Gaulin E."/>
        </authorList>
    </citation>
    <scope>NUCLEOTIDE SEQUENCE</scope>
    <source>
        <strain evidence="1">CBS 578.67</strain>
    </source>
</reference>
<dbReference type="AlphaFoldDB" id="A0A485KRL4"/>
<keyword evidence="3" id="KW-1185">Reference proteome</keyword>
<protein>
    <submittedName>
        <fullName evidence="2">Aste57867_10932 protein</fullName>
    </submittedName>
</protein>
<evidence type="ECO:0000313" key="2">
    <source>
        <dbReference type="EMBL" id="VFT87800.1"/>
    </source>
</evidence>
<evidence type="ECO:0000313" key="3">
    <source>
        <dbReference type="Proteomes" id="UP000332933"/>
    </source>
</evidence>
<accession>A0A485KRL4</accession>
<sequence>MRAVSPLAATAAAIVADIERQRREGVKNTKQSRRMIQYRQMKKEELLTLDATIEHLAVLKKQLREKSQRRGPKDLLLPWREVARALKDLRRLGDCEHEELQRKLAASQSLMHEMYQWVAAQYAVIQDAPDARRPTWRSTSLPRGEASRRLGKEWILNQLYHNTDALFQQYGFPALDSPERLYMDFHFNFSDTQGYSYVTRHFLQIHESMEGFLARYRRTLLTDQCAIRDLFPATHPMLIEEEDDQTHQLALITPRGEYVNLLCGTFRSENRVTFLGRQIQDDERCCSNHRQRNRIFIAELHQMPNGTVMGRGLWIQTQGFTPDGSPLSLDDDAIEFDVDLRGCPDHLKQARYPRLFEDAIKRHFHDLDARDASESKPAHHQGVS</sequence>
<reference evidence="2 3" key="1">
    <citation type="submission" date="2019-03" db="EMBL/GenBank/DDBJ databases">
        <authorList>
            <person name="Gaulin E."/>
            <person name="Dumas B."/>
        </authorList>
    </citation>
    <scope>NUCLEOTIDE SEQUENCE [LARGE SCALE GENOMIC DNA]</scope>
    <source>
        <strain evidence="2">CBS 568.67</strain>
    </source>
</reference>
<gene>
    <name evidence="2" type="primary">Aste57867_10932</name>
    <name evidence="1" type="ORF">As57867_010892</name>
    <name evidence="2" type="ORF">ASTE57867_10932</name>
</gene>
<dbReference type="EMBL" id="CAADRA010005260">
    <property type="protein sequence ID" value="VFT87800.1"/>
    <property type="molecule type" value="Genomic_DNA"/>
</dbReference>
<dbReference type="EMBL" id="VJMH01005239">
    <property type="protein sequence ID" value="KAF0698447.1"/>
    <property type="molecule type" value="Genomic_DNA"/>
</dbReference>
<evidence type="ECO:0000313" key="1">
    <source>
        <dbReference type="EMBL" id="KAF0698447.1"/>
    </source>
</evidence>
<name>A0A485KRL4_9STRA</name>